<reference evidence="6" key="1">
    <citation type="journal article" date="2021" name="PeerJ">
        <title>Extensive microbial diversity within the chicken gut microbiome revealed by metagenomics and culture.</title>
        <authorList>
            <person name="Gilroy R."/>
            <person name="Ravi A."/>
            <person name="Getino M."/>
            <person name="Pursley I."/>
            <person name="Horton D.L."/>
            <person name="Alikhan N.F."/>
            <person name="Baker D."/>
            <person name="Gharbi K."/>
            <person name="Hall N."/>
            <person name="Watson M."/>
            <person name="Adriaenssens E.M."/>
            <person name="Foster-Nyarko E."/>
            <person name="Jarju S."/>
            <person name="Secka A."/>
            <person name="Antonio M."/>
            <person name="Oren A."/>
            <person name="Chaudhuri R.R."/>
            <person name="La Ragione R."/>
            <person name="Hildebrand F."/>
            <person name="Pallen M.J."/>
        </authorList>
    </citation>
    <scope>NUCLEOTIDE SEQUENCE</scope>
    <source>
        <strain evidence="6">CHK179-7159</strain>
    </source>
</reference>
<proteinExistence type="predicted"/>
<dbReference type="PANTHER" id="PTHR43280:SF2">
    <property type="entry name" value="HTH-TYPE TRANSCRIPTIONAL REGULATOR EXSA"/>
    <property type="match status" value="1"/>
</dbReference>
<keyword evidence="1" id="KW-0805">Transcription regulation</keyword>
<dbReference type="Pfam" id="PF12833">
    <property type="entry name" value="HTH_18"/>
    <property type="match status" value="1"/>
</dbReference>
<dbReference type="GO" id="GO:0003700">
    <property type="term" value="F:DNA-binding transcription factor activity"/>
    <property type="evidence" value="ECO:0007669"/>
    <property type="project" value="InterPro"/>
</dbReference>
<sequence>MNHLKRRSPKNPSIFQWFLLIFTSISIIFCLILIPLFIHLRSTFSDLEMEKSRQQLNTGAMKLENTVTSILYSASVLSNDTRFIPFHYIKEDYVSIPVNICIQLRNSFNGLFFPLDLVSDAAIQFDENAAVTPNTVFFEGSTQYYPDFFSVDDLSFQEWEALLSDVRSGFLPVQHIRTHNREYDALIYTTEWENSSHIYACMDMDDVKRLFISDSDLTGYYIAIHNTDGTLLYTDLPEQENDFVSLNRQLSNGNLKVTVYIADKIFYQKIQPMLHFLFIYGIVCAIVLILVIATGTHISVQPIRNITRALERSKNIPELSQTQNDDRHSHSISKLYSGFTYISERILSADYALEQYLDTLNTQQKILQARFLEKAINGYLLSDKEISLFHSYFPDFPDRYHLLLLRLQSKEDNSSIYPAPLFLLQSFLTSELPQVYQQQFSDSDLLLLISEEDFDHSRQILDFMIKNINEEEPSYSLRGVISGVFQRMEELSGAYDQIKVMIELHFPCDSQKICTMLDYQNMHGKAQEHSSFTMTDLITMYTAITHGNYEFAMEKLQPYAAELGSAEYTLQNHYIYEMVCSILTCIKLEHPLQLMDVRVPAYNSANDTLAETDLYSQLSRLIQSFCDLLQENDQADRDPFVDKLLSYIDSHYTDCELCLTTLETHFNCSASTIRKAFKSGTNTTVSHYIEQKRMKLACELLSGTDKAITDIALECGYTTANSFYKAYKRCFGYAPTQMARH</sequence>
<organism evidence="6 7">
    <name type="scientific">Candidatus Eisenbergiella merdipullorum</name>
    <dbReference type="NCBI Taxonomy" id="2838553"/>
    <lineage>
        <taxon>Bacteria</taxon>
        <taxon>Bacillati</taxon>
        <taxon>Bacillota</taxon>
        <taxon>Clostridia</taxon>
        <taxon>Lachnospirales</taxon>
        <taxon>Lachnospiraceae</taxon>
        <taxon>Eisenbergiella</taxon>
    </lineage>
</organism>
<reference evidence="6" key="2">
    <citation type="submission" date="2021-04" db="EMBL/GenBank/DDBJ databases">
        <authorList>
            <person name="Gilroy R."/>
        </authorList>
    </citation>
    <scope>NUCLEOTIDE SEQUENCE</scope>
    <source>
        <strain evidence="6">CHK179-7159</strain>
    </source>
</reference>
<dbReference type="AlphaFoldDB" id="A0A9D2L1M9"/>
<keyword evidence="4" id="KW-1133">Transmembrane helix</keyword>
<evidence type="ECO:0000313" key="7">
    <source>
        <dbReference type="Proteomes" id="UP000886858"/>
    </source>
</evidence>
<evidence type="ECO:0000256" key="2">
    <source>
        <dbReference type="ARBA" id="ARBA00023125"/>
    </source>
</evidence>
<evidence type="ECO:0000313" key="6">
    <source>
        <dbReference type="EMBL" id="HJA93585.1"/>
    </source>
</evidence>
<dbReference type="SUPFAM" id="SSF46689">
    <property type="entry name" value="Homeodomain-like"/>
    <property type="match status" value="1"/>
</dbReference>
<dbReference type="InterPro" id="IPR009057">
    <property type="entry name" value="Homeodomain-like_sf"/>
</dbReference>
<dbReference type="PANTHER" id="PTHR43280">
    <property type="entry name" value="ARAC-FAMILY TRANSCRIPTIONAL REGULATOR"/>
    <property type="match status" value="1"/>
</dbReference>
<dbReference type="Gene3D" id="1.10.10.60">
    <property type="entry name" value="Homeodomain-like"/>
    <property type="match status" value="2"/>
</dbReference>
<feature type="transmembrane region" description="Helical" evidence="4">
    <location>
        <begin position="274"/>
        <end position="295"/>
    </location>
</feature>
<dbReference type="EMBL" id="DWYY01000118">
    <property type="protein sequence ID" value="HJA93585.1"/>
    <property type="molecule type" value="Genomic_DNA"/>
</dbReference>
<keyword evidence="4" id="KW-0472">Membrane</keyword>
<dbReference type="GO" id="GO:0043565">
    <property type="term" value="F:sequence-specific DNA binding"/>
    <property type="evidence" value="ECO:0007669"/>
    <property type="project" value="InterPro"/>
</dbReference>
<evidence type="ECO:0000256" key="3">
    <source>
        <dbReference type="ARBA" id="ARBA00023163"/>
    </source>
</evidence>
<name>A0A9D2L1M9_9FIRM</name>
<comment type="caution">
    <text evidence="6">The sequence shown here is derived from an EMBL/GenBank/DDBJ whole genome shotgun (WGS) entry which is preliminary data.</text>
</comment>
<feature type="transmembrane region" description="Helical" evidence="4">
    <location>
        <begin position="14"/>
        <end position="38"/>
    </location>
</feature>
<dbReference type="PROSITE" id="PS01124">
    <property type="entry name" value="HTH_ARAC_FAMILY_2"/>
    <property type="match status" value="1"/>
</dbReference>
<dbReference type="InterPro" id="IPR018062">
    <property type="entry name" value="HTH_AraC-typ_CS"/>
</dbReference>
<keyword evidence="2" id="KW-0238">DNA-binding</keyword>
<dbReference type="SMART" id="SM00342">
    <property type="entry name" value="HTH_ARAC"/>
    <property type="match status" value="1"/>
</dbReference>
<evidence type="ECO:0000256" key="1">
    <source>
        <dbReference type="ARBA" id="ARBA00023015"/>
    </source>
</evidence>
<dbReference type="Proteomes" id="UP000886858">
    <property type="component" value="Unassembled WGS sequence"/>
</dbReference>
<keyword evidence="3" id="KW-0804">Transcription</keyword>
<evidence type="ECO:0000256" key="4">
    <source>
        <dbReference type="SAM" id="Phobius"/>
    </source>
</evidence>
<protein>
    <submittedName>
        <fullName evidence="6">AraC family transcriptional regulator</fullName>
    </submittedName>
</protein>
<feature type="domain" description="HTH araC/xylS-type" evidence="5">
    <location>
        <begin position="642"/>
        <end position="741"/>
    </location>
</feature>
<accession>A0A9D2L1M9</accession>
<gene>
    <name evidence="6" type="ORF">H9717_10820</name>
</gene>
<dbReference type="InterPro" id="IPR018060">
    <property type="entry name" value="HTH_AraC"/>
</dbReference>
<evidence type="ECO:0000259" key="5">
    <source>
        <dbReference type="PROSITE" id="PS01124"/>
    </source>
</evidence>
<keyword evidence="4" id="KW-0812">Transmembrane</keyword>
<dbReference type="PROSITE" id="PS00041">
    <property type="entry name" value="HTH_ARAC_FAMILY_1"/>
    <property type="match status" value="1"/>
</dbReference>